<accession>E0XST7</accession>
<evidence type="ECO:0000256" key="4">
    <source>
        <dbReference type="ARBA" id="ARBA00022989"/>
    </source>
</evidence>
<feature type="transmembrane region" description="Helical" evidence="6">
    <location>
        <begin position="226"/>
        <end position="249"/>
    </location>
</feature>
<evidence type="ECO:0000256" key="3">
    <source>
        <dbReference type="ARBA" id="ARBA00022692"/>
    </source>
</evidence>
<keyword evidence="5 6" id="KW-0472">Membrane</keyword>
<dbReference type="GO" id="GO:0005886">
    <property type="term" value="C:plasma membrane"/>
    <property type="evidence" value="ECO:0007669"/>
    <property type="project" value="UniProtKB-SubCell"/>
</dbReference>
<feature type="transmembrane region" description="Helical" evidence="6">
    <location>
        <begin position="256"/>
        <end position="277"/>
    </location>
</feature>
<evidence type="ECO:0000256" key="6">
    <source>
        <dbReference type="SAM" id="Phobius"/>
    </source>
</evidence>
<dbReference type="EMBL" id="GU474866">
    <property type="protein sequence ID" value="ADI17491.1"/>
    <property type="molecule type" value="Genomic_DNA"/>
</dbReference>
<keyword evidence="4 6" id="KW-1133">Transmembrane helix</keyword>
<name>E0XST7_9PROT</name>
<dbReference type="Pfam" id="PF03706">
    <property type="entry name" value="LPG_synthase_TM"/>
    <property type="match status" value="1"/>
</dbReference>
<dbReference type="InterPro" id="IPR022791">
    <property type="entry name" value="L-PG_synthase/AglD"/>
</dbReference>
<proteinExistence type="predicted"/>
<feature type="transmembrane region" description="Helical" evidence="6">
    <location>
        <begin position="128"/>
        <end position="155"/>
    </location>
</feature>
<dbReference type="PANTHER" id="PTHR40277">
    <property type="entry name" value="BLL5419 PROTEIN"/>
    <property type="match status" value="1"/>
</dbReference>
<feature type="transmembrane region" description="Helical" evidence="6">
    <location>
        <begin position="175"/>
        <end position="196"/>
    </location>
</feature>
<reference evidence="7" key="1">
    <citation type="journal article" date="2011" name="Environ. Microbiol.">
        <title>Time-series analyses of Monterey Bay coastal microbial picoplankton using a 'genome proxy' microarray.</title>
        <authorList>
            <person name="Rich V.I."/>
            <person name="Pham V.D."/>
            <person name="Eppley J."/>
            <person name="Shi Y."/>
            <person name="DeLong E.F."/>
        </authorList>
    </citation>
    <scope>NUCLEOTIDE SEQUENCE</scope>
</reference>
<evidence type="ECO:0000256" key="2">
    <source>
        <dbReference type="ARBA" id="ARBA00022475"/>
    </source>
</evidence>
<evidence type="ECO:0000313" key="7">
    <source>
        <dbReference type="EMBL" id="ADI17491.1"/>
    </source>
</evidence>
<keyword evidence="2" id="KW-1003">Cell membrane</keyword>
<feature type="transmembrane region" description="Helical" evidence="6">
    <location>
        <begin position="203"/>
        <end position="220"/>
    </location>
</feature>
<feature type="transmembrane region" description="Helical" evidence="6">
    <location>
        <begin position="35"/>
        <end position="54"/>
    </location>
</feature>
<comment type="subcellular location">
    <subcellularLocation>
        <location evidence="1">Cell membrane</location>
        <topology evidence="1">Multi-pass membrane protein</topology>
    </subcellularLocation>
</comment>
<dbReference type="AlphaFoldDB" id="E0XST7"/>
<evidence type="ECO:0000256" key="5">
    <source>
        <dbReference type="ARBA" id="ARBA00023136"/>
    </source>
</evidence>
<dbReference type="PANTHER" id="PTHR40277:SF1">
    <property type="entry name" value="BLL5419 PROTEIN"/>
    <property type="match status" value="1"/>
</dbReference>
<organism evidence="7">
    <name type="scientific">uncultured beta proteobacterium HF0130_04F21</name>
    <dbReference type="NCBI Taxonomy" id="710819"/>
    <lineage>
        <taxon>Bacteria</taxon>
        <taxon>Pseudomonadati</taxon>
        <taxon>Pseudomonadota</taxon>
        <taxon>Betaproteobacteria</taxon>
        <taxon>Nitrosomonadales</taxon>
        <taxon>Nitrosomonadaceae</taxon>
        <taxon>environmental samples</taxon>
    </lineage>
</organism>
<protein>
    <submittedName>
        <fullName evidence="7">Uncharacterized protein</fullName>
    </submittedName>
</protein>
<sequence>MRLQKIIRLLLGTSLIFFLFLQLNPQKIAAVFNSISMIHYTLAVFLCFLGNYLCSLRWIKILRPFNQSISKARYIKIYFESIAANSILPGGMLGADLWRAFRVLAESKKGIFNKKQRDKLHKDKKLEFIVASIICDRAHGFFCLCLIGIIALLMISTLSNNSEIFLSFNKPYLQYYLYIFLLFSIVTSPFLIKFLFSLSKKFFLFNKFILFKIEGFWPNLVTREIFLISLSSQIFFGIGFWFCLCSVGIEVDLMLLFFLVPGIFLAAAIPLAVAGFGPRETGALFFLPFLGNNPEQLFVSSILFGLTSTIIGILTILFNFIFFLKDK</sequence>
<keyword evidence="3 6" id="KW-0812">Transmembrane</keyword>
<feature type="transmembrane region" description="Helical" evidence="6">
    <location>
        <begin position="297"/>
        <end position="324"/>
    </location>
</feature>
<evidence type="ECO:0000256" key="1">
    <source>
        <dbReference type="ARBA" id="ARBA00004651"/>
    </source>
</evidence>